<dbReference type="Proteomes" id="UP001396334">
    <property type="component" value="Unassembled WGS sequence"/>
</dbReference>
<feature type="chain" id="PRO_5046191904" evidence="1">
    <location>
        <begin position="21"/>
        <end position="104"/>
    </location>
</feature>
<gene>
    <name evidence="2" type="ORF">V6N11_000674</name>
</gene>
<proteinExistence type="predicted"/>
<accession>A0ABR2RXE2</accession>
<sequence>MNCLLYPWVTMSIAVSVASAAPKLKPVTVMLISSASTQTWIYIERATRNQLLFSHNKVGTTITYLVSGAGSVIRSCSSIKGVEEVPHNSDHLTIVNDISAEITM</sequence>
<name>A0ABR2RXE2_9ROSI</name>
<protein>
    <submittedName>
        <fullName evidence="2">Uncharacterized protein</fullName>
    </submittedName>
</protein>
<keyword evidence="1" id="KW-0732">Signal</keyword>
<comment type="caution">
    <text evidence="2">The sequence shown here is derived from an EMBL/GenBank/DDBJ whole genome shotgun (WGS) entry which is preliminary data.</text>
</comment>
<evidence type="ECO:0000256" key="1">
    <source>
        <dbReference type="SAM" id="SignalP"/>
    </source>
</evidence>
<dbReference type="EMBL" id="JBBPBN010000019">
    <property type="protein sequence ID" value="KAK9017666.1"/>
    <property type="molecule type" value="Genomic_DNA"/>
</dbReference>
<reference evidence="2 3" key="1">
    <citation type="journal article" date="2024" name="G3 (Bethesda)">
        <title>Genome assembly of Hibiscus sabdariffa L. provides insights into metabolisms of medicinal natural products.</title>
        <authorList>
            <person name="Kim T."/>
        </authorList>
    </citation>
    <scope>NUCLEOTIDE SEQUENCE [LARGE SCALE GENOMIC DNA]</scope>
    <source>
        <strain evidence="2">TK-2024</strain>
        <tissue evidence="2">Old leaves</tissue>
    </source>
</reference>
<keyword evidence="3" id="KW-1185">Reference proteome</keyword>
<evidence type="ECO:0000313" key="2">
    <source>
        <dbReference type="EMBL" id="KAK9017666.1"/>
    </source>
</evidence>
<feature type="signal peptide" evidence="1">
    <location>
        <begin position="1"/>
        <end position="20"/>
    </location>
</feature>
<organism evidence="2 3">
    <name type="scientific">Hibiscus sabdariffa</name>
    <name type="common">roselle</name>
    <dbReference type="NCBI Taxonomy" id="183260"/>
    <lineage>
        <taxon>Eukaryota</taxon>
        <taxon>Viridiplantae</taxon>
        <taxon>Streptophyta</taxon>
        <taxon>Embryophyta</taxon>
        <taxon>Tracheophyta</taxon>
        <taxon>Spermatophyta</taxon>
        <taxon>Magnoliopsida</taxon>
        <taxon>eudicotyledons</taxon>
        <taxon>Gunneridae</taxon>
        <taxon>Pentapetalae</taxon>
        <taxon>rosids</taxon>
        <taxon>malvids</taxon>
        <taxon>Malvales</taxon>
        <taxon>Malvaceae</taxon>
        <taxon>Malvoideae</taxon>
        <taxon>Hibiscus</taxon>
    </lineage>
</organism>
<evidence type="ECO:0000313" key="3">
    <source>
        <dbReference type="Proteomes" id="UP001396334"/>
    </source>
</evidence>